<proteinExistence type="predicted"/>
<evidence type="ECO:0000313" key="1">
    <source>
        <dbReference type="EMBL" id="CAK1254359.1"/>
    </source>
</evidence>
<sequence length="36" mass="4019">MSEKKHKKKKPTMLEIILAVSALLQAIAQLISSLKK</sequence>
<accession>A0ABN9YZZ5</accession>
<name>A0ABN9YZZ5_9LACO</name>
<dbReference type="Proteomes" id="UP001314200">
    <property type="component" value="Unassembled WGS sequence"/>
</dbReference>
<protein>
    <submittedName>
        <fullName evidence="1">Uncharacterized protein</fullName>
    </submittedName>
</protein>
<gene>
    <name evidence="1" type="ORF">R82641_BJNNKPBH_01498</name>
</gene>
<keyword evidence="2" id="KW-1185">Reference proteome</keyword>
<organism evidence="1 2">
    <name type="scientific">Fructobacillus cardui</name>
    <dbReference type="NCBI Taxonomy" id="2893170"/>
    <lineage>
        <taxon>Bacteria</taxon>
        <taxon>Bacillati</taxon>
        <taxon>Bacillota</taxon>
        <taxon>Bacilli</taxon>
        <taxon>Lactobacillales</taxon>
        <taxon>Lactobacillaceae</taxon>
        <taxon>Fructobacillus</taxon>
    </lineage>
</organism>
<comment type="caution">
    <text evidence="1">The sequence shown here is derived from an EMBL/GenBank/DDBJ whole genome shotgun (WGS) entry which is preliminary data.</text>
</comment>
<evidence type="ECO:0000313" key="2">
    <source>
        <dbReference type="Proteomes" id="UP001314200"/>
    </source>
</evidence>
<reference evidence="1 2" key="1">
    <citation type="submission" date="2023-10" db="EMBL/GenBank/DDBJ databases">
        <authorList>
            <person name="Botero Cardona J."/>
        </authorList>
    </citation>
    <scope>NUCLEOTIDE SEQUENCE [LARGE SCALE GENOMIC DNA]</scope>
    <source>
        <strain evidence="1 2">R-82641</strain>
    </source>
</reference>
<dbReference type="EMBL" id="CAUZLY010000013">
    <property type="protein sequence ID" value="CAK1254359.1"/>
    <property type="molecule type" value="Genomic_DNA"/>
</dbReference>